<accession>A0A0L0QK15</accession>
<dbReference type="EMBL" id="LGTO01000007">
    <property type="protein sequence ID" value="KNE18975.1"/>
    <property type="molecule type" value="Genomic_DNA"/>
</dbReference>
<organism evidence="2 3">
    <name type="scientific">Virgibacillus pantothenticus</name>
    <dbReference type="NCBI Taxonomy" id="1473"/>
    <lineage>
        <taxon>Bacteria</taxon>
        <taxon>Bacillati</taxon>
        <taxon>Bacillota</taxon>
        <taxon>Bacilli</taxon>
        <taxon>Bacillales</taxon>
        <taxon>Bacillaceae</taxon>
        <taxon>Virgibacillus</taxon>
    </lineage>
</organism>
<sequence length="234" mass="27388">MKVLHKEGIIDYIEECSLKAVGIQQQIKAILQAVRKIIALKEALKGKGGSAIRSFYVDVHEPFLIYMDHFLTSYQQTLQQMKNAVQSFEPDEKGFIHQSFFEQDLEQGVRKLEYVIQSITHEANAELMKIQDIIQLPLLDDGELLHQTWQAKNRKNNIIDQLYTLDQSQTKALDPLIQDLIKMKNYLSDMQHIFTSTNTSITEYEKTKLENVENYEEIAERSRFRKRYDKNSEN</sequence>
<evidence type="ECO:0000256" key="1">
    <source>
        <dbReference type="ARBA" id="ARBA00034117"/>
    </source>
</evidence>
<protein>
    <submittedName>
        <fullName evidence="2">Uncharacterized protein</fullName>
    </submittedName>
</protein>
<dbReference type="PROSITE" id="PS51756">
    <property type="entry name" value="LXG"/>
    <property type="match status" value="1"/>
</dbReference>
<dbReference type="AlphaFoldDB" id="A0A0L0QK15"/>
<dbReference type="OrthoDB" id="3261089at2"/>
<comment type="similarity">
    <text evidence="1">In the N-terminal section; belongs to the LXG family.</text>
</comment>
<proteinExistence type="inferred from homology"/>
<dbReference type="InterPro" id="IPR006829">
    <property type="entry name" value="LXG_dom"/>
</dbReference>
<dbReference type="Pfam" id="PF04740">
    <property type="entry name" value="LXG"/>
    <property type="match status" value="1"/>
</dbReference>
<dbReference type="GeneID" id="66871968"/>
<gene>
    <name evidence="2" type="ORF">AFK71_10380</name>
</gene>
<dbReference type="RefSeq" id="WP_050351472.1">
    <property type="nucleotide sequence ID" value="NZ_BOSN01000003.1"/>
</dbReference>
<reference evidence="3" key="1">
    <citation type="submission" date="2015-07" db="EMBL/GenBank/DDBJ databases">
        <title>Fjat-10053 dsm26.</title>
        <authorList>
            <person name="Liu B."/>
            <person name="Wang J."/>
            <person name="Zhu Y."/>
            <person name="Liu G."/>
            <person name="Chen Q."/>
            <person name="Chen Z."/>
            <person name="Lan J."/>
            <person name="Che J."/>
            <person name="Ge C."/>
            <person name="Shi H."/>
            <person name="Pan Z."/>
            <person name="Liu X."/>
        </authorList>
    </citation>
    <scope>NUCLEOTIDE SEQUENCE [LARGE SCALE GENOMIC DNA]</scope>
    <source>
        <strain evidence="3">DSM 26</strain>
    </source>
</reference>
<keyword evidence="3" id="KW-1185">Reference proteome</keyword>
<dbReference type="PATRIC" id="fig|1473.5.peg.583"/>
<dbReference type="Proteomes" id="UP000036780">
    <property type="component" value="Unassembled WGS sequence"/>
</dbReference>
<name>A0A0L0QK15_VIRPA</name>
<evidence type="ECO:0000313" key="2">
    <source>
        <dbReference type="EMBL" id="KNE18975.1"/>
    </source>
</evidence>
<comment type="caution">
    <text evidence="2">The sequence shown here is derived from an EMBL/GenBank/DDBJ whole genome shotgun (WGS) entry which is preliminary data.</text>
</comment>
<evidence type="ECO:0000313" key="3">
    <source>
        <dbReference type="Proteomes" id="UP000036780"/>
    </source>
</evidence>